<dbReference type="InterPro" id="IPR020471">
    <property type="entry name" value="AKR"/>
</dbReference>
<dbReference type="PRINTS" id="PR00069">
    <property type="entry name" value="ALDKETRDTASE"/>
</dbReference>
<evidence type="ECO:0000256" key="1">
    <source>
        <dbReference type="PIRSR" id="PIRSR000097-2"/>
    </source>
</evidence>
<protein>
    <recommendedName>
        <fullName evidence="2">NADP-dependent oxidoreductase domain-containing protein</fullName>
    </recommendedName>
</protein>
<dbReference type="SUPFAM" id="SSF51430">
    <property type="entry name" value="NAD(P)-linked oxidoreductase"/>
    <property type="match status" value="1"/>
</dbReference>
<dbReference type="Gene3D" id="3.20.20.100">
    <property type="entry name" value="NADP-dependent oxidoreductase domain"/>
    <property type="match status" value="1"/>
</dbReference>
<dbReference type="InterPro" id="IPR023210">
    <property type="entry name" value="NADP_OxRdtase_dom"/>
</dbReference>
<sequence length="234" mass="26691">MTMYPNKVEECLNESLRKLQLEYVDLYLIHFPISIVSTGRDTYGHPSVDYLEIWKRMEDQHIAGKAKSIGVSNFSIRKVERILRNCRVKPANNQVEMHVYLQQKALVDFCTQNEITVVAYSPLGCRGYNEFLSKLGQPTKKLPDMLNNKTVVSVAKKHSKTPAQVSLRFLLQLGVAPIPKSVTPARVKENFDVFDFELDEDDMTAMRALEVGNSARICDFKVFGRITSHPNYGF</sequence>
<dbReference type="EMBL" id="LJIG01000553">
    <property type="protein sequence ID" value="KRT86387.1"/>
    <property type="molecule type" value="Genomic_DNA"/>
</dbReference>
<dbReference type="PIRSF" id="PIRSF000097">
    <property type="entry name" value="AKR"/>
    <property type="match status" value="1"/>
</dbReference>
<keyword evidence="4" id="KW-1185">Reference proteome</keyword>
<proteinExistence type="predicted"/>
<dbReference type="PANTHER" id="PTHR11732">
    <property type="entry name" value="ALDO/KETO REDUCTASE"/>
    <property type="match status" value="1"/>
</dbReference>
<dbReference type="Proteomes" id="UP000051574">
    <property type="component" value="Unassembled WGS sequence"/>
</dbReference>
<organism evidence="3 4">
    <name type="scientific">Oryctes borbonicus</name>
    <dbReference type="NCBI Taxonomy" id="1629725"/>
    <lineage>
        <taxon>Eukaryota</taxon>
        <taxon>Metazoa</taxon>
        <taxon>Ecdysozoa</taxon>
        <taxon>Arthropoda</taxon>
        <taxon>Hexapoda</taxon>
        <taxon>Insecta</taxon>
        <taxon>Pterygota</taxon>
        <taxon>Neoptera</taxon>
        <taxon>Endopterygota</taxon>
        <taxon>Coleoptera</taxon>
        <taxon>Polyphaga</taxon>
        <taxon>Scarabaeiformia</taxon>
        <taxon>Scarabaeidae</taxon>
        <taxon>Dynastinae</taxon>
        <taxon>Oryctes</taxon>
    </lineage>
</organism>
<comment type="caution">
    <text evidence="3">The sequence shown here is derived from an EMBL/GenBank/DDBJ whole genome shotgun (WGS) entry which is preliminary data.</text>
</comment>
<dbReference type="CDD" id="cd19071">
    <property type="entry name" value="AKR_AKR1-5-like"/>
    <property type="match status" value="1"/>
</dbReference>
<dbReference type="OrthoDB" id="416253at2759"/>
<dbReference type="InterPro" id="IPR018170">
    <property type="entry name" value="Aldo/ket_reductase_CS"/>
</dbReference>
<dbReference type="PROSITE" id="PS00062">
    <property type="entry name" value="ALDOKETO_REDUCTASE_2"/>
    <property type="match status" value="1"/>
</dbReference>
<dbReference type="Pfam" id="PF00248">
    <property type="entry name" value="Aldo_ket_red"/>
    <property type="match status" value="1"/>
</dbReference>
<evidence type="ECO:0000313" key="4">
    <source>
        <dbReference type="Proteomes" id="UP000051574"/>
    </source>
</evidence>
<feature type="domain" description="NADP-dependent oxidoreductase" evidence="2">
    <location>
        <begin position="5"/>
        <end position="209"/>
    </location>
</feature>
<dbReference type="AlphaFoldDB" id="A0A0T6BGD3"/>
<reference evidence="3 4" key="1">
    <citation type="submission" date="2015-09" db="EMBL/GenBank/DDBJ databases">
        <title>Draft genome of the scarab beetle Oryctes borbonicus.</title>
        <authorList>
            <person name="Meyer J.M."/>
            <person name="Markov G.V."/>
            <person name="Baskaran P."/>
            <person name="Herrmann M."/>
            <person name="Sommer R.J."/>
            <person name="Roedelsperger C."/>
        </authorList>
    </citation>
    <scope>NUCLEOTIDE SEQUENCE [LARGE SCALE GENOMIC DNA]</scope>
    <source>
        <strain evidence="3">OB123</strain>
        <tissue evidence="3">Whole animal</tissue>
    </source>
</reference>
<accession>A0A0T6BGD3</accession>
<dbReference type="InterPro" id="IPR036812">
    <property type="entry name" value="NAD(P)_OxRdtase_dom_sf"/>
</dbReference>
<gene>
    <name evidence="3" type="ORF">AMK59_676</name>
</gene>
<name>A0A0T6BGD3_9SCAR</name>
<feature type="binding site" evidence="1">
    <location>
        <position position="30"/>
    </location>
    <ligand>
        <name>substrate</name>
    </ligand>
</feature>
<dbReference type="GO" id="GO:0016491">
    <property type="term" value="F:oxidoreductase activity"/>
    <property type="evidence" value="ECO:0007669"/>
    <property type="project" value="InterPro"/>
</dbReference>
<evidence type="ECO:0000259" key="2">
    <source>
        <dbReference type="Pfam" id="PF00248"/>
    </source>
</evidence>
<evidence type="ECO:0000313" key="3">
    <source>
        <dbReference type="EMBL" id="KRT86387.1"/>
    </source>
</evidence>